<name>A0A136IYI2_9PEZI</name>
<dbReference type="InParanoid" id="A0A136IYI2"/>
<evidence type="ECO:0000313" key="2">
    <source>
        <dbReference type="Proteomes" id="UP000070501"/>
    </source>
</evidence>
<dbReference type="EMBL" id="KQ964254">
    <property type="protein sequence ID" value="KXJ89948.1"/>
    <property type="molecule type" value="Genomic_DNA"/>
</dbReference>
<evidence type="ECO:0000313" key="1">
    <source>
        <dbReference type="EMBL" id="KXJ89948.1"/>
    </source>
</evidence>
<dbReference type="AlphaFoldDB" id="A0A136IYI2"/>
<dbReference type="Proteomes" id="UP000070501">
    <property type="component" value="Unassembled WGS sequence"/>
</dbReference>
<accession>A0A136IYI2</accession>
<gene>
    <name evidence="1" type="ORF">Micbo1qcDRAFT_235129</name>
</gene>
<protein>
    <submittedName>
        <fullName evidence="1">Uncharacterized protein</fullName>
    </submittedName>
</protein>
<sequence>MASPCYIPAHFKQYTSFIPEATGGSAQGRPTVLLSRCYQPPSPPPGRSRLARAPWLVVRQSSPYKVTILTHRYKCTGVLRPFVDGWVAYDLFVAEMYSAAWAAWEPGAKEALEEIAFCIAYYFRPSQDTAEVLAEYDIHPVPGLQDLIFPRRLAALARYVEILSAMPVFKCEAEGAPVPTGCCNAGKGQAEAQDCAARLVDLHKGRLGVSRFDEMRSSRTTT</sequence>
<reference evidence="2" key="1">
    <citation type="submission" date="2016-02" db="EMBL/GenBank/DDBJ databases">
        <title>Draft genome sequence of Microdochium bolleyi, a fungal endophyte of beachgrass.</title>
        <authorList>
            <consortium name="DOE Joint Genome Institute"/>
            <person name="David A.S."/>
            <person name="May G."/>
            <person name="Haridas S."/>
            <person name="Lim J."/>
            <person name="Wang M."/>
            <person name="Labutti K."/>
            <person name="Lipzen A."/>
            <person name="Barry K."/>
            <person name="Grigoriev I.V."/>
        </authorList>
    </citation>
    <scope>NUCLEOTIDE SEQUENCE [LARGE SCALE GENOMIC DNA]</scope>
    <source>
        <strain evidence="2">J235TASD1</strain>
    </source>
</reference>
<organism evidence="1 2">
    <name type="scientific">Microdochium bolleyi</name>
    <dbReference type="NCBI Taxonomy" id="196109"/>
    <lineage>
        <taxon>Eukaryota</taxon>
        <taxon>Fungi</taxon>
        <taxon>Dikarya</taxon>
        <taxon>Ascomycota</taxon>
        <taxon>Pezizomycotina</taxon>
        <taxon>Sordariomycetes</taxon>
        <taxon>Xylariomycetidae</taxon>
        <taxon>Xylariales</taxon>
        <taxon>Microdochiaceae</taxon>
        <taxon>Microdochium</taxon>
    </lineage>
</organism>
<proteinExistence type="predicted"/>
<keyword evidence="2" id="KW-1185">Reference proteome</keyword>